<comment type="caution">
    <text evidence="3">The sequence shown here is derived from an EMBL/GenBank/DDBJ whole genome shotgun (WGS) entry which is preliminary data.</text>
</comment>
<dbReference type="Pfam" id="PF13768">
    <property type="entry name" value="VWA_3"/>
    <property type="match status" value="3"/>
</dbReference>
<name>A0AAV2IFL7_LYMST</name>
<evidence type="ECO:0000313" key="4">
    <source>
        <dbReference type="Proteomes" id="UP001497497"/>
    </source>
</evidence>
<feature type="compositionally biased region" description="Polar residues" evidence="1">
    <location>
        <begin position="30"/>
        <end position="41"/>
    </location>
</feature>
<keyword evidence="4" id="KW-1185">Reference proteome</keyword>
<dbReference type="PROSITE" id="PS50234">
    <property type="entry name" value="VWFA"/>
    <property type="match status" value="1"/>
</dbReference>
<dbReference type="AlphaFoldDB" id="A0AAV2IFL7"/>
<dbReference type="SUPFAM" id="SSF53300">
    <property type="entry name" value="vWA-like"/>
    <property type="match status" value="3"/>
</dbReference>
<feature type="domain" description="VWFA" evidence="2">
    <location>
        <begin position="1022"/>
        <end position="1195"/>
    </location>
</feature>
<sequence length="1268" mass="143764">MDLFGPRRLRTVESSNVNQSEVKRERPMSANLSHKSYSMSDVSEKEEIIATDDEENEDEEDEDDDDDDSDNEDIVENWQHPDIRGARPPHPLTVTHVNQTSDLQRLKNVASPADAEKQSSEEWLITHSISHLKLSLKDLVDKGKIGRLSPDQQTGKVTQHIQFDAYDVNEFEYKLNLAIEMYTNRIKWLLQGSKRMFGHLMGKRLAVCVDMSDANMGFGRQTSFQESLLHLLDEQLSNKEGIYLVKFGTDVAPLWSVVRDVNYHLLEEAKEWTMQLRSSGGTNLLKAMKHVMKIPGLDSIVLVLGSVPDQPSEILCDYIYQMGVGKGVSLHTVAYDCSNNQTNTTLKKLAESSGGRYHCYAASNEELIYTSTDISLLLAEIQEAQEVINKIKEMRQGMMGSALISIMNEITTEVAKLPQSRFLPRPPGHDLPLRLDVPNFHPGGGGRQDYPRFFFTYLPTISAKRLDLYQILAPNAYSYREEFIPVIKKAVQSQVHEKAMVQFTWHDGSLKNLHVDMSQLFEYQKQLSEAVVLYEKRIDWLASGSRRIFGSVSERNVVILVDTSVSNINYLIHIQHSLRLLMEEQIANKDYFNIITFGSTSRQWMPTMVRPTVENLQKAWKWVLELQCGGSRNFLSAYRMAVENDEEIKHHIFVQGVYLFTSGIPDQVPEVVTSYIEEASSGRGVKLHTILFNVDDYDAQGAIPGRYANITRTAECLRMMAHFSTGRFHWFRETGIIENDDIQAINSEIDKALNFSRKCVMLVQSVKKKYRNKYHGHPDMLAIQSKSSQRHMHCIPQPEIPTPFVALPPPGPGPQSGSPPKYLSFGSSSNQVGDSSERSSRRAISWRPASASSTTSSAGDGKYVSLRQRPSSAKDPMQKIRCLRRSKVTNQHFFLDDKKHDTGSVINKYLSQKSVRKQVPHLTLPEQEDSITTKEWLLLLLLIFEVPTINLLIILAPGLNSDYPDVFPTVNVKGTMKYMQLLPHELQDYEAQLEKVLRRYLKRLQWLLSGSRRVFGTIVHKHVAVLIDISGSMEPKMEELKKDLASLVWDQFYKLGIEFNLVSFSGSCRVWREAIQTPSESNCHDAIKWVSQLRASGNTCTLEALQLAFRDPAIDAIYLLSDGKPDTSTSLVLREVAKLNEKRKINVNTISFNCTDSTANNFMRLLATETGGRYHRIHEDFDAQLFIHKLLSEGLGDSEYPHLPTFEGDDLQKLGNEISQARKFLQQAKVYKALYKAKASQGVERLSSPDKGHAPFVVGKPRLVPTKA</sequence>
<dbReference type="InterPro" id="IPR002035">
    <property type="entry name" value="VWF_A"/>
</dbReference>
<dbReference type="SMART" id="SM00327">
    <property type="entry name" value="VWA"/>
    <property type="match status" value="2"/>
</dbReference>
<proteinExistence type="predicted"/>
<feature type="compositionally biased region" description="Low complexity" evidence="1">
    <location>
        <begin position="849"/>
        <end position="858"/>
    </location>
</feature>
<gene>
    <name evidence="3" type="ORF">GSLYS_00019214001</name>
</gene>
<feature type="compositionally biased region" description="Acidic residues" evidence="1">
    <location>
        <begin position="49"/>
        <end position="74"/>
    </location>
</feature>
<organism evidence="3 4">
    <name type="scientific">Lymnaea stagnalis</name>
    <name type="common">Great pond snail</name>
    <name type="synonym">Helix stagnalis</name>
    <dbReference type="NCBI Taxonomy" id="6523"/>
    <lineage>
        <taxon>Eukaryota</taxon>
        <taxon>Metazoa</taxon>
        <taxon>Spiralia</taxon>
        <taxon>Lophotrochozoa</taxon>
        <taxon>Mollusca</taxon>
        <taxon>Gastropoda</taxon>
        <taxon>Heterobranchia</taxon>
        <taxon>Euthyneura</taxon>
        <taxon>Panpulmonata</taxon>
        <taxon>Hygrophila</taxon>
        <taxon>Lymnaeoidea</taxon>
        <taxon>Lymnaeidae</taxon>
        <taxon>Lymnaea</taxon>
    </lineage>
</organism>
<evidence type="ECO:0000256" key="1">
    <source>
        <dbReference type="SAM" id="MobiDB-lite"/>
    </source>
</evidence>
<dbReference type="Gene3D" id="3.40.50.410">
    <property type="entry name" value="von Willebrand factor, type A domain"/>
    <property type="match status" value="3"/>
</dbReference>
<accession>A0AAV2IFL7</accession>
<dbReference type="EMBL" id="CAXITT010000741">
    <property type="protein sequence ID" value="CAL1545837.1"/>
    <property type="molecule type" value="Genomic_DNA"/>
</dbReference>
<dbReference type="PANTHER" id="PTHR46478">
    <property type="entry name" value="VON WILLEBRAND FACTOR A DOMAIN-CONTAINING PROTEIN 3A"/>
    <property type="match status" value="1"/>
</dbReference>
<feature type="compositionally biased region" description="Pro residues" evidence="1">
    <location>
        <begin position="798"/>
        <end position="813"/>
    </location>
</feature>
<protein>
    <recommendedName>
        <fullName evidence="2">VWFA domain-containing protein</fullName>
    </recommendedName>
</protein>
<dbReference type="InterPro" id="IPR036465">
    <property type="entry name" value="vWFA_dom_sf"/>
</dbReference>
<evidence type="ECO:0000259" key="2">
    <source>
        <dbReference type="PROSITE" id="PS50234"/>
    </source>
</evidence>
<dbReference type="CDD" id="cd00198">
    <property type="entry name" value="vWFA"/>
    <property type="match status" value="2"/>
</dbReference>
<feature type="region of interest" description="Disordered" evidence="1">
    <location>
        <begin position="1"/>
        <end position="74"/>
    </location>
</feature>
<evidence type="ECO:0000313" key="3">
    <source>
        <dbReference type="EMBL" id="CAL1545837.1"/>
    </source>
</evidence>
<feature type="region of interest" description="Disordered" evidence="1">
    <location>
        <begin position="786"/>
        <end position="877"/>
    </location>
</feature>
<feature type="compositionally biased region" description="Polar residues" evidence="1">
    <location>
        <begin position="825"/>
        <end position="834"/>
    </location>
</feature>
<reference evidence="3 4" key="1">
    <citation type="submission" date="2024-04" db="EMBL/GenBank/DDBJ databases">
        <authorList>
            <consortium name="Genoscope - CEA"/>
            <person name="William W."/>
        </authorList>
    </citation>
    <scope>NUCLEOTIDE SEQUENCE [LARGE SCALE GENOMIC DNA]</scope>
</reference>
<dbReference type="PANTHER" id="PTHR46478:SF1">
    <property type="entry name" value="VON WILLEBRAND FACTOR A DOMAIN-CONTAINING PROTEIN 3A"/>
    <property type="match status" value="1"/>
</dbReference>
<dbReference type="Proteomes" id="UP001497497">
    <property type="component" value="Unassembled WGS sequence"/>
</dbReference>